<organism evidence="2">
    <name type="scientific">bioreactor metagenome</name>
    <dbReference type="NCBI Taxonomy" id="1076179"/>
    <lineage>
        <taxon>unclassified sequences</taxon>
        <taxon>metagenomes</taxon>
        <taxon>ecological metagenomes</taxon>
    </lineage>
</organism>
<dbReference type="EMBL" id="VSSQ01007343">
    <property type="protein sequence ID" value="MPM35614.1"/>
    <property type="molecule type" value="Genomic_DNA"/>
</dbReference>
<protein>
    <submittedName>
        <fullName evidence="2">Uncharacterized protein</fullName>
    </submittedName>
</protein>
<keyword evidence="1" id="KW-1133">Transmembrane helix</keyword>
<comment type="caution">
    <text evidence="2">The sequence shown here is derived from an EMBL/GenBank/DDBJ whole genome shotgun (WGS) entry which is preliminary data.</text>
</comment>
<evidence type="ECO:0000256" key="1">
    <source>
        <dbReference type="SAM" id="Phobius"/>
    </source>
</evidence>
<keyword evidence="1" id="KW-0812">Transmembrane</keyword>
<dbReference type="AlphaFoldDB" id="A0A644ZCK3"/>
<feature type="transmembrane region" description="Helical" evidence="1">
    <location>
        <begin position="44"/>
        <end position="63"/>
    </location>
</feature>
<accession>A0A644ZCK3</accession>
<evidence type="ECO:0000313" key="2">
    <source>
        <dbReference type="EMBL" id="MPM35614.1"/>
    </source>
</evidence>
<gene>
    <name evidence="2" type="ORF">SDC9_82207</name>
</gene>
<feature type="transmembrane region" description="Helical" evidence="1">
    <location>
        <begin position="20"/>
        <end position="38"/>
    </location>
</feature>
<name>A0A644ZCK3_9ZZZZ</name>
<proteinExistence type="predicted"/>
<sequence length="70" mass="7902">MESLATKWKIAKDEGLADSLITITVCYAFPLAVNNLNIPQDPTFSSALYVFRGNFIILFRILARIFSTFN</sequence>
<reference evidence="2" key="1">
    <citation type="submission" date="2019-08" db="EMBL/GenBank/DDBJ databases">
        <authorList>
            <person name="Kucharzyk K."/>
            <person name="Murdoch R.W."/>
            <person name="Higgins S."/>
            <person name="Loffler F."/>
        </authorList>
    </citation>
    <scope>NUCLEOTIDE SEQUENCE</scope>
</reference>
<keyword evidence="1" id="KW-0472">Membrane</keyword>